<dbReference type="Pfam" id="PF07715">
    <property type="entry name" value="Plug"/>
    <property type="match status" value="1"/>
</dbReference>
<sequence length="832" mass="95819">MKRLCWLFLFFFVNANAQNDEVIRLTEYLSSVETEFEILFSYADHAIESLYIPNRSFANLNQNVKHIQDFTYVEINQISKRVYALVLKEELNKAEIELIDLSNNYPISSFTISLKNLIFKSEDSSRLILNYPKSYSTNSLLIDAENYKIKRSSVANLKPNQVSVFYLERQAEELASILISNYIASGINKLNSGNEEIKVNKFKSFPGLVEADVLQNIQILPGVNSSKEDLSYLSIRGGTHDQNLFLWDGIKMYQTSHFFGMISAFSPYMIQSTEVSKNATNARYFDGVSGSVLLNTADQISTKSTTEIGFNLINADVFTNQPINAKSSIQISARHSLNFALNTPTYNSFFDKIFQNTEVDNALTNNTAQEQSFNFFDTAVRYLNQITADDFIRVNFVYHQNDFNLSKNQSSLTTHSSLRSELAQSNWSGGFNWKRKWNSSNTSEIQLGISEYTLEGFNASFNTNQSLFQQNKVQDWSFNWHHIQQWNKQINLSYGFQFNETAVTNIEEFDSPFFFSEERNTILVSGAYAGLNYSSKDKLSKLYLGGRINHFSKFNSLTFEPRLYFRRKFFNHFSLEVSAEQKSQATTQLVDLQTDFLGVENRRWVVANPKQRPILKSQQFELALQYFKNNWLFSIAGYVKTVEGISTQSQGFVNQFQFTNEFGEYNVYGLDFLINKQFEKTSTWFSYSLMDNNYEFNQLEPSVFPSNNQLSHVINIGVQHKLGDFDFSTGLNWHSGVPFTGLAQSGNDFPLVFDSPNQRTLPNYFRLDASVNYTVELSSQLRLKSGLAFWNLTDKKNVYNSFFEPNQEEETVKHIHQLGLGFTPNFMLRLIF</sequence>
<keyword evidence="4" id="KW-1185">Reference proteome</keyword>
<dbReference type="InterPro" id="IPR037066">
    <property type="entry name" value="Plug_dom_sf"/>
</dbReference>
<accession>A0A967ACX8</accession>
<evidence type="ECO:0000256" key="1">
    <source>
        <dbReference type="SAM" id="SignalP"/>
    </source>
</evidence>
<dbReference type="Gene3D" id="2.170.130.10">
    <property type="entry name" value="TonB-dependent receptor, plug domain"/>
    <property type="match status" value="1"/>
</dbReference>
<reference evidence="3" key="1">
    <citation type="submission" date="2020-03" db="EMBL/GenBank/DDBJ databases">
        <title>Psychroflexus Maritimus sp. nov., isolate from marine sediment.</title>
        <authorList>
            <person name="Zhong Y.-L."/>
        </authorList>
    </citation>
    <scope>NUCLEOTIDE SEQUENCE</scope>
    <source>
        <strain evidence="3">C1</strain>
    </source>
</reference>
<feature type="domain" description="TonB-dependent receptor plug" evidence="2">
    <location>
        <begin position="213"/>
        <end position="289"/>
    </location>
</feature>
<dbReference type="InterPro" id="IPR012910">
    <property type="entry name" value="Plug_dom"/>
</dbReference>
<proteinExistence type="predicted"/>
<evidence type="ECO:0000259" key="2">
    <source>
        <dbReference type="Pfam" id="PF07715"/>
    </source>
</evidence>
<dbReference type="Proteomes" id="UP000643701">
    <property type="component" value="Unassembled WGS sequence"/>
</dbReference>
<keyword evidence="1" id="KW-0732">Signal</keyword>
<feature type="chain" id="PRO_5037881541" evidence="1">
    <location>
        <begin position="18"/>
        <end position="832"/>
    </location>
</feature>
<keyword evidence="3" id="KW-0675">Receptor</keyword>
<gene>
    <name evidence="3" type="ORF">G7034_05990</name>
</gene>
<protein>
    <submittedName>
        <fullName evidence="3">TonB-dependent receptor</fullName>
    </submittedName>
</protein>
<evidence type="ECO:0000313" key="4">
    <source>
        <dbReference type="Proteomes" id="UP000643701"/>
    </source>
</evidence>
<comment type="caution">
    <text evidence="3">The sequence shown here is derived from an EMBL/GenBank/DDBJ whole genome shotgun (WGS) entry which is preliminary data.</text>
</comment>
<feature type="signal peptide" evidence="1">
    <location>
        <begin position="1"/>
        <end position="17"/>
    </location>
</feature>
<name>A0A967ACX8_9FLAO</name>
<dbReference type="RefSeq" id="WP_166400060.1">
    <property type="nucleotide sequence ID" value="NZ_JAANAS010000042.1"/>
</dbReference>
<organism evidence="3 4">
    <name type="scientific">Psychroflexus maritimus</name>
    <dbReference type="NCBI Taxonomy" id="2714865"/>
    <lineage>
        <taxon>Bacteria</taxon>
        <taxon>Pseudomonadati</taxon>
        <taxon>Bacteroidota</taxon>
        <taxon>Flavobacteriia</taxon>
        <taxon>Flavobacteriales</taxon>
        <taxon>Flavobacteriaceae</taxon>
        <taxon>Psychroflexus</taxon>
    </lineage>
</organism>
<dbReference type="SUPFAM" id="SSF56935">
    <property type="entry name" value="Porins"/>
    <property type="match status" value="1"/>
</dbReference>
<evidence type="ECO:0000313" key="3">
    <source>
        <dbReference type="EMBL" id="NGZ89801.1"/>
    </source>
</evidence>
<dbReference type="AlphaFoldDB" id="A0A967ACX8"/>
<dbReference type="EMBL" id="JAANAS010000042">
    <property type="protein sequence ID" value="NGZ89801.1"/>
    <property type="molecule type" value="Genomic_DNA"/>
</dbReference>